<evidence type="ECO:0008006" key="3">
    <source>
        <dbReference type="Google" id="ProtNLM"/>
    </source>
</evidence>
<reference evidence="2" key="1">
    <citation type="journal article" date="2009" name="ISME J.">
        <title>The genome sequence of the psychrophilic archaeon, Methanococcoides burtonii: the role of genome evolution in cold adaptation.</title>
        <authorList>
            <person name="Allen M.A."/>
            <person name="Lauro F.M."/>
            <person name="Williams T.J."/>
            <person name="Burg D."/>
            <person name="Siddiqui K.S."/>
            <person name="De Francisci D."/>
            <person name="Chong K.W."/>
            <person name="Pilak O."/>
            <person name="Chew H.H."/>
            <person name="De Maere M.Z."/>
            <person name="Ting L."/>
            <person name="Katrib M."/>
            <person name="Ng C."/>
            <person name="Sowers K.R."/>
            <person name="Galperin M.Y."/>
            <person name="Anderson I.J."/>
            <person name="Ivanova N."/>
            <person name="Dalin E."/>
            <person name="Martinez M."/>
            <person name="Lapidus A."/>
            <person name="Hauser L."/>
            <person name="Land M."/>
            <person name="Thomas T."/>
            <person name="Cavicchioli R."/>
        </authorList>
    </citation>
    <scope>NUCLEOTIDE SEQUENCE [LARGE SCALE GENOMIC DNA]</scope>
    <source>
        <strain evidence="2">DSM 6242 / NBRC 107633 / OCM 468 / ACE-M</strain>
    </source>
</reference>
<dbReference type="Proteomes" id="UP000001979">
    <property type="component" value="Chromosome"/>
</dbReference>
<protein>
    <recommendedName>
        <fullName evidence="3">CRISPR-associated protein</fullName>
    </recommendedName>
</protein>
<dbReference type="RefSeq" id="WP_011499195.1">
    <property type="nucleotide sequence ID" value="NC_007955.1"/>
</dbReference>
<keyword evidence="2" id="KW-1185">Reference proteome</keyword>
<dbReference type="STRING" id="259564.Mbur_1122"/>
<evidence type="ECO:0000313" key="2">
    <source>
        <dbReference type="Proteomes" id="UP000001979"/>
    </source>
</evidence>
<name>Q12WX8_METBU</name>
<dbReference type="OrthoDB" id="141916at2157"/>
<dbReference type="EMBL" id="CP000300">
    <property type="protein sequence ID" value="ABE52048.1"/>
    <property type="molecule type" value="Genomic_DNA"/>
</dbReference>
<accession>Q12WX8</accession>
<sequence>MYNFIVNLFTAEEYGQLLNDSESNSKAGKAKTLLVPLDGSEESFVINNSNLDDEFDSKPWLKRLGKKYFMHDYFILPTHKSSNNIGSTSALLSHSPTHYKITTAFFSKNEDGTNKQYSNGNDVITISSDKIDLFKSAVQKTLYHDKFPTLCSQVEDFLRNFDGINPENVFGLSENDYLVFIVNESDIDDYYNAVSEYTVEKILKYKSFDGNCDSCGEFDQLYMLTQGNLFDIGKGRKYLFRHPTRYKTNLESKSSPENFNICKRCAKQSYDFFEYIKKYKFYRYVFPTTIKLNCTDYSDYSSNPIGILKMLKSIYNNNQFQEFDYVMMLADPKLENIEFRYVNNFNYELLTEDTAVNVQDLPLYGQLKDRSSKGKEGEKIHIQNERNKSIFLQELNLLFNNTLVGSLFETSPKNFPKYLNSFMKLKIIEYNAIIRNFIYFQDFSYFEDGVYTKMFREILSELVTNSHLRDDMKIGTKKILLFFIIYYKYLYLEPDGGDTITEYMELKKKMDGSDSFEIENDFEASYCLGQVFYYLLGVYQGKNQLDLFTKSTMNVHDMNMLKKKLVLVLEKYSHNEYLDTNRKFHNMIKSVLAFEFTKSYEDNKIPLYTGYFDDNYLYSKKNEDA</sequence>
<proteinExistence type="predicted"/>
<dbReference type="GeneID" id="3997729"/>
<gene>
    <name evidence="1" type="ordered locus">Mbur_1122</name>
</gene>
<dbReference type="AlphaFoldDB" id="Q12WX8"/>
<organism evidence="1 2">
    <name type="scientific">Methanococcoides burtonii (strain DSM 6242 / NBRC 107633 / OCM 468 / ACE-M)</name>
    <dbReference type="NCBI Taxonomy" id="259564"/>
    <lineage>
        <taxon>Archaea</taxon>
        <taxon>Methanobacteriati</taxon>
        <taxon>Methanobacteriota</taxon>
        <taxon>Stenosarchaea group</taxon>
        <taxon>Methanomicrobia</taxon>
        <taxon>Methanosarcinales</taxon>
        <taxon>Methanosarcinaceae</taxon>
        <taxon>Methanococcoides</taxon>
    </lineage>
</organism>
<evidence type="ECO:0000313" key="1">
    <source>
        <dbReference type="EMBL" id="ABE52048.1"/>
    </source>
</evidence>
<dbReference type="HOGENOM" id="CLU_437213_0_0_2"/>
<dbReference type="KEGG" id="mbu:Mbur_1122"/>